<feature type="domain" description="PPIase FKBP-type" evidence="12">
    <location>
        <begin position="6"/>
        <end position="100"/>
    </location>
</feature>
<protein>
    <recommendedName>
        <fullName evidence="10">Peptidyl-prolyl cis-trans isomerase</fullName>
        <ecNumber evidence="10">5.2.1.8</ecNumber>
    </recommendedName>
</protein>
<accession>A0A085WW22</accession>
<dbReference type="PANTHER" id="PTHR47861:SF3">
    <property type="entry name" value="FKBP-TYPE PEPTIDYL-PROLYL CIS-TRANS ISOMERASE SLYD"/>
    <property type="match status" value="1"/>
</dbReference>
<evidence type="ECO:0000256" key="2">
    <source>
        <dbReference type="ARBA" id="ARBA00004496"/>
    </source>
</evidence>
<name>A0A085WW22_9BACT</name>
<evidence type="ECO:0000256" key="9">
    <source>
        <dbReference type="PROSITE-ProRule" id="PRU00277"/>
    </source>
</evidence>
<evidence type="ECO:0000256" key="4">
    <source>
        <dbReference type="ARBA" id="ARBA00022490"/>
    </source>
</evidence>
<keyword evidence="5 9" id="KW-0697">Rotamase</keyword>
<dbReference type="AlphaFoldDB" id="A0A085WW22"/>
<evidence type="ECO:0000256" key="1">
    <source>
        <dbReference type="ARBA" id="ARBA00000971"/>
    </source>
</evidence>
<dbReference type="EMBL" id="JMCB01000001">
    <property type="protein sequence ID" value="KFE71885.1"/>
    <property type="molecule type" value="Genomic_DNA"/>
</dbReference>
<organism evidence="13 14">
    <name type="scientific">Hyalangium minutum</name>
    <dbReference type="NCBI Taxonomy" id="394096"/>
    <lineage>
        <taxon>Bacteria</taxon>
        <taxon>Pseudomonadati</taxon>
        <taxon>Myxococcota</taxon>
        <taxon>Myxococcia</taxon>
        <taxon>Myxococcales</taxon>
        <taxon>Cystobacterineae</taxon>
        <taxon>Archangiaceae</taxon>
        <taxon>Hyalangium</taxon>
    </lineage>
</organism>
<feature type="region of interest" description="Disordered" evidence="11">
    <location>
        <begin position="144"/>
        <end position="182"/>
    </location>
</feature>
<dbReference type="GO" id="GO:0042026">
    <property type="term" value="P:protein refolding"/>
    <property type="evidence" value="ECO:0007669"/>
    <property type="project" value="UniProtKB-ARBA"/>
</dbReference>
<dbReference type="OrthoDB" id="9808891at2"/>
<dbReference type="InterPro" id="IPR001179">
    <property type="entry name" value="PPIase_FKBP_dom"/>
</dbReference>
<evidence type="ECO:0000256" key="11">
    <source>
        <dbReference type="SAM" id="MobiDB-lite"/>
    </source>
</evidence>
<dbReference type="Gene3D" id="3.10.50.40">
    <property type="match status" value="1"/>
</dbReference>
<dbReference type="GO" id="GO:0005737">
    <property type="term" value="C:cytoplasm"/>
    <property type="evidence" value="ECO:0007669"/>
    <property type="project" value="UniProtKB-SubCell"/>
</dbReference>
<keyword evidence="4" id="KW-0963">Cytoplasm</keyword>
<dbReference type="Pfam" id="PF00254">
    <property type="entry name" value="FKBP_C"/>
    <property type="match status" value="1"/>
</dbReference>
<evidence type="ECO:0000256" key="3">
    <source>
        <dbReference type="ARBA" id="ARBA00006577"/>
    </source>
</evidence>
<comment type="similarity">
    <text evidence="3 10">Belongs to the FKBP-type PPIase family.</text>
</comment>
<dbReference type="InterPro" id="IPR046357">
    <property type="entry name" value="PPIase_dom_sf"/>
</dbReference>
<dbReference type="EC" id="5.2.1.8" evidence="10"/>
<sequence>MKIGKDRIIALEYKLHLGDGQIIDQSEPGQPLSYLHGRGQIVPGLEKALEGLAAGEAKQVVVPPAQGYGEHDARGLQEVPRTMFPADAELKPGMRLAAQTDGGEVIPIGIHEVKGETVIVDLNHPLAGKTLHFDVTVKDVRDATAEELSHGHAHGPGGAHDHGGHDHDHDHDHDHGHGHKHK</sequence>
<comment type="function">
    <text evidence="8">Also involved in hydrogenase metallocenter assembly, probably by participating in the nickel insertion step. This function in hydrogenase biosynthesis requires chaperone activity and the presence of the metal-binding domain, but not PPIase activity.</text>
</comment>
<proteinExistence type="inferred from homology"/>
<keyword evidence="7 9" id="KW-0413">Isomerase</keyword>
<comment type="caution">
    <text evidence="13">The sequence shown here is derived from an EMBL/GenBank/DDBJ whole genome shotgun (WGS) entry which is preliminary data.</text>
</comment>
<dbReference type="RefSeq" id="WP_044180653.1">
    <property type="nucleotide sequence ID" value="NZ_JMCB01000001.1"/>
</dbReference>
<evidence type="ECO:0000313" key="13">
    <source>
        <dbReference type="EMBL" id="KFE71885.1"/>
    </source>
</evidence>
<reference evidence="13 14" key="1">
    <citation type="submission" date="2014-04" db="EMBL/GenBank/DDBJ databases">
        <title>Genome assembly of Hyalangium minutum DSM 14724.</title>
        <authorList>
            <person name="Sharma G."/>
            <person name="Subramanian S."/>
        </authorList>
    </citation>
    <scope>NUCLEOTIDE SEQUENCE [LARGE SCALE GENOMIC DNA]</scope>
    <source>
        <strain evidence="13 14">DSM 14724</strain>
    </source>
</reference>
<evidence type="ECO:0000256" key="6">
    <source>
        <dbReference type="ARBA" id="ARBA00023186"/>
    </source>
</evidence>
<evidence type="ECO:0000256" key="7">
    <source>
        <dbReference type="ARBA" id="ARBA00023235"/>
    </source>
</evidence>
<comment type="subcellular location">
    <subcellularLocation>
        <location evidence="2">Cytoplasm</location>
    </subcellularLocation>
</comment>
<keyword evidence="6" id="KW-0143">Chaperone</keyword>
<dbReference type="STRING" id="394096.DB31_0146"/>
<dbReference type="GO" id="GO:0003755">
    <property type="term" value="F:peptidyl-prolyl cis-trans isomerase activity"/>
    <property type="evidence" value="ECO:0007669"/>
    <property type="project" value="UniProtKB-UniRule"/>
</dbReference>
<evidence type="ECO:0000313" key="14">
    <source>
        <dbReference type="Proteomes" id="UP000028725"/>
    </source>
</evidence>
<feature type="compositionally biased region" description="Basic and acidic residues" evidence="11">
    <location>
        <begin position="159"/>
        <end position="175"/>
    </location>
</feature>
<dbReference type="PANTHER" id="PTHR47861">
    <property type="entry name" value="FKBP-TYPE PEPTIDYL-PROLYL CIS-TRANS ISOMERASE SLYD"/>
    <property type="match status" value="1"/>
</dbReference>
<evidence type="ECO:0000256" key="8">
    <source>
        <dbReference type="ARBA" id="ARBA00037071"/>
    </source>
</evidence>
<dbReference type="Proteomes" id="UP000028725">
    <property type="component" value="Unassembled WGS sequence"/>
</dbReference>
<dbReference type="SUPFAM" id="SSF54534">
    <property type="entry name" value="FKBP-like"/>
    <property type="match status" value="1"/>
</dbReference>
<dbReference type="PROSITE" id="PS50059">
    <property type="entry name" value="FKBP_PPIASE"/>
    <property type="match status" value="1"/>
</dbReference>
<comment type="catalytic activity">
    <reaction evidence="1 9 10">
        <text>[protein]-peptidylproline (omega=180) = [protein]-peptidylproline (omega=0)</text>
        <dbReference type="Rhea" id="RHEA:16237"/>
        <dbReference type="Rhea" id="RHEA-COMP:10747"/>
        <dbReference type="Rhea" id="RHEA-COMP:10748"/>
        <dbReference type="ChEBI" id="CHEBI:83833"/>
        <dbReference type="ChEBI" id="CHEBI:83834"/>
        <dbReference type="EC" id="5.2.1.8"/>
    </reaction>
</comment>
<evidence type="ECO:0000256" key="5">
    <source>
        <dbReference type="ARBA" id="ARBA00023110"/>
    </source>
</evidence>
<evidence type="ECO:0000259" key="12">
    <source>
        <dbReference type="PROSITE" id="PS50059"/>
    </source>
</evidence>
<dbReference type="PATRIC" id="fig|394096.3.peg.144"/>
<keyword evidence="14" id="KW-1185">Reference proteome</keyword>
<gene>
    <name evidence="13" type="ORF">DB31_0146</name>
</gene>
<evidence type="ECO:0000256" key="10">
    <source>
        <dbReference type="RuleBase" id="RU003915"/>
    </source>
</evidence>